<proteinExistence type="predicted"/>
<dbReference type="RefSeq" id="WP_350344522.1">
    <property type="nucleotide sequence ID" value="NZ_CP158367.1"/>
</dbReference>
<accession>A0AAU7VNR2</accession>
<name>A0AAU7VNR2_9FIRM</name>
<dbReference type="EMBL" id="CP158367">
    <property type="protein sequence ID" value="XBX75785.1"/>
    <property type="molecule type" value="Genomic_DNA"/>
</dbReference>
<evidence type="ECO:0000313" key="1">
    <source>
        <dbReference type="EMBL" id="XBX75785.1"/>
    </source>
</evidence>
<dbReference type="AlphaFoldDB" id="A0AAU7VNR2"/>
<reference evidence="1" key="1">
    <citation type="journal article" date="2013" name="Extremophiles">
        <title>Proteinivorax tanatarense gen. nov., sp. nov., an anaerobic, haloalkaliphilic, proteolytic bacterium isolated from a decaying algal bloom, and proposal of Proteinivoraceae fam. nov.</title>
        <authorList>
            <person name="Kevbrin V."/>
            <person name="Boltyanskaya Y."/>
            <person name="Zhilina T."/>
            <person name="Kolganova T."/>
            <person name="Lavrentjeva E."/>
            <person name="Kuznetsov B."/>
        </authorList>
    </citation>
    <scope>NUCLEOTIDE SEQUENCE</scope>
    <source>
        <strain evidence="1">Z-910T</strain>
    </source>
</reference>
<gene>
    <name evidence="1" type="ORF">PRVXT_000940</name>
</gene>
<organism evidence="1">
    <name type="scientific">Proteinivorax tanatarense</name>
    <dbReference type="NCBI Taxonomy" id="1260629"/>
    <lineage>
        <taxon>Bacteria</taxon>
        <taxon>Bacillati</taxon>
        <taxon>Bacillota</taxon>
        <taxon>Clostridia</taxon>
        <taxon>Eubacteriales</taxon>
        <taxon>Proteinivoracaceae</taxon>
        <taxon>Proteinivorax</taxon>
    </lineage>
</organism>
<protein>
    <submittedName>
        <fullName evidence="1">Uncharacterized protein</fullName>
    </submittedName>
</protein>
<sequence length="84" mass="9593">MDSNKLYKEKMQARYIAVGVADKVLADVENLSKESSSEGTLGLGTYNWSYVNNQLKITAQYKNSIYNLQIEVDSSGTIFRWIEY</sequence>
<reference evidence="1" key="2">
    <citation type="submission" date="2024-06" db="EMBL/GenBank/DDBJ databases">
        <authorList>
            <person name="Petrova K.O."/>
            <person name="Toshchakov S.V."/>
            <person name="Boltjanskaja Y.V."/>
            <person name="Kevbrin V."/>
        </authorList>
    </citation>
    <scope>NUCLEOTIDE SEQUENCE</scope>
    <source>
        <strain evidence="1">Z-910T</strain>
    </source>
</reference>